<evidence type="ECO:0000313" key="3">
    <source>
        <dbReference type="Proteomes" id="UP000037210"/>
    </source>
</evidence>
<sequence>MLGALARWLRICGYDAEYLRCASDEEIIRRALDEGRALLTRDRLLRRKAVRAGLEAFLVEGGSDAEKLASVSRRFGLALDPERSRCPVCDGILAAVDREAVRGRVPSRTFEAYTDFWACRSCGKVYWRGSHWVNIVETVEEASRRAGPPAGGVEEAL</sequence>
<organism evidence="2 3">
    <name type="scientific">miscellaneous Crenarchaeota group-15 archaeon DG-45</name>
    <dbReference type="NCBI Taxonomy" id="1685127"/>
    <lineage>
        <taxon>Archaea</taxon>
        <taxon>Candidatus Bathyarchaeota</taxon>
        <taxon>MCG-15</taxon>
    </lineage>
</organism>
<dbReference type="EMBL" id="LFWZ01000022">
    <property type="protein sequence ID" value="KON30758.1"/>
    <property type="molecule type" value="Genomic_DNA"/>
</dbReference>
<dbReference type="PANTHER" id="PTHR39081">
    <property type="entry name" value="MUT7-C DOMAIN-CONTAINING PROTEIN"/>
    <property type="match status" value="1"/>
</dbReference>
<reference evidence="2 3" key="1">
    <citation type="submission" date="2015-06" db="EMBL/GenBank/DDBJ databases">
        <title>New insights into the roles of widespread benthic archaea in carbon and nitrogen cycling.</title>
        <authorList>
            <person name="Lazar C.S."/>
            <person name="Baker B.J."/>
            <person name="Seitz K.W."/>
            <person name="Hyde A.S."/>
            <person name="Dick G.J."/>
            <person name="Hinrichs K.-U."/>
            <person name="Teske A.P."/>
        </authorList>
    </citation>
    <scope>NUCLEOTIDE SEQUENCE [LARGE SCALE GENOMIC DNA]</scope>
    <source>
        <strain evidence="2">DG-45</strain>
    </source>
</reference>
<dbReference type="InterPro" id="IPR002782">
    <property type="entry name" value="Mut7-C_RNAse_dom"/>
</dbReference>
<evidence type="ECO:0000259" key="1">
    <source>
        <dbReference type="Pfam" id="PF01927"/>
    </source>
</evidence>
<name>A0A0M0BQA4_9ARCH</name>
<accession>A0A0M0BQA4</accession>
<gene>
    <name evidence="2" type="ORF">AC482_03085</name>
</gene>
<dbReference type="AlphaFoldDB" id="A0A0M0BQA4"/>
<dbReference type="Pfam" id="PF01927">
    <property type="entry name" value="Mut7-C"/>
    <property type="match status" value="1"/>
</dbReference>
<comment type="caution">
    <text evidence="2">The sequence shown here is derived from an EMBL/GenBank/DDBJ whole genome shotgun (WGS) entry which is preliminary data.</text>
</comment>
<dbReference type="Proteomes" id="UP000037210">
    <property type="component" value="Unassembled WGS sequence"/>
</dbReference>
<feature type="domain" description="Mut7-C RNAse" evidence="1">
    <location>
        <begin position="1"/>
        <end position="138"/>
    </location>
</feature>
<evidence type="ECO:0000313" key="2">
    <source>
        <dbReference type="EMBL" id="KON30758.1"/>
    </source>
</evidence>
<protein>
    <recommendedName>
        <fullName evidence="1">Mut7-C RNAse domain-containing protein</fullName>
    </recommendedName>
</protein>
<proteinExistence type="predicted"/>
<dbReference type="PANTHER" id="PTHR39081:SF1">
    <property type="entry name" value="MUT7-C RNASE DOMAIN-CONTAINING PROTEIN"/>
    <property type="match status" value="1"/>
</dbReference>